<comment type="caution">
    <text evidence="1">The sequence shown here is derived from an EMBL/GenBank/DDBJ whole genome shotgun (WGS) entry which is preliminary data.</text>
</comment>
<protein>
    <submittedName>
        <fullName evidence="1">Type II toxin-antitoxin system RelE/ParE family toxin</fullName>
    </submittedName>
</protein>
<dbReference type="InterPro" id="IPR009241">
    <property type="entry name" value="HigB-like"/>
</dbReference>
<organism evidence="1 2">
    <name type="scientific">Candidatus Paralactobacillus gallistercoris</name>
    <dbReference type="NCBI Taxonomy" id="2838724"/>
    <lineage>
        <taxon>Bacteria</taxon>
        <taxon>Bacillati</taxon>
        <taxon>Bacillota</taxon>
        <taxon>Bacilli</taxon>
        <taxon>Lactobacillales</taxon>
        <taxon>Lactobacillaceae</taxon>
        <taxon>Lactobacillus</taxon>
    </lineage>
</organism>
<evidence type="ECO:0000313" key="2">
    <source>
        <dbReference type="Proteomes" id="UP000777303"/>
    </source>
</evidence>
<dbReference type="EMBL" id="JAHLFS010000017">
    <property type="protein sequence ID" value="MBU3851305.1"/>
    <property type="molecule type" value="Genomic_DNA"/>
</dbReference>
<gene>
    <name evidence="1" type="ORF">H9901_01150</name>
</gene>
<reference evidence="1" key="2">
    <citation type="submission" date="2021-04" db="EMBL/GenBank/DDBJ databases">
        <authorList>
            <person name="Gilroy R."/>
        </authorList>
    </citation>
    <scope>NUCLEOTIDE SEQUENCE</scope>
    <source>
        <strain evidence="1">F6-6636</strain>
    </source>
</reference>
<dbReference type="Pfam" id="PF05973">
    <property type="entry name" value="Gp49"/>
    <property type="match status" value="1"/>
</dbReference>
<name>A0A948TIA5_9LACO</name>
<dbReference type="Proteomes" id="UP000777303">
    <property type="component" value="Unassembled WGS sequence"/>
</dbReference>
<dbReference type="AlphaFoldDB" id="A0A948TIA5"/>
<accession>A0A948TIA5</accession>
<proteinExistence type="predicted"/>
<sequence length="122" mass="14935">MAIFVYEDKRAKIPFYEWRNKMNAKEPSIAHKIDDMIAMMQNKTLPLERPRVKRMLARLPYRDLFKIRLGKYRLFFLFKDDDYYLLHAFRKSSQRTPEKECRLVAREIEANHYTTYHEQKGD</sequence>
<reference evidence="1" key="1">
    <citation type="journal article" date="2021" name="PeerJ">
        <title>Extensive microbial diversity within the chicken gut microbiome revealed by metagenomics and culture.</title>
        <authorList>
            <person name="Gilroy R."/>
            <person name="Ravi A."/>
            <person name="Getino M."/>
            <person name="Pursley I."/>
            <person name="Horton D.L."/>
            <person name="Alikhan N.F."/>
            <person name="Baker D."/>
            <person name="Gharbi K."/>
            <person name="Hall N."/>
            <person name="Watson M."/>
            <person name="Adriaenssens E.M."/>
            <person name="Foster-Nyarko E."/>
            <person name="Jarju S."/>
            <person name="Secka A."/>
            <person name="Antonio M."/>
            <person name="Oren A."/>
            <person name="Chaudhuri R.R."/>
            <person name="La Ragione R."/>
            <person name="Hildebrand F."/>
            <person name="Pallen M.J."/>
        </authorList>
    </citation>
    <scope>NUCLEOTIDE SEQUENCE</scope>
    <source>
        <strain evidence="1">F6-6636</strain>
    </source>
</reference>
<evidence type="ECO:0000313" key="1">
    <source>
        <dbReference type="EMBL" id="MBU3851305.1"/>
    </source>
</evidence>